<evidence type="ECO:0000256" key="4">
    <source>
        <dbReference type="ARBA" id="ARBA00022827"/>
    </source>
</evidence>
<dbReference type="GO" id="GO:0003955">
    <property type="term" value="F:NAD(P)H dehydrogenase (quinone) activity"/>
    <property type="evidence" value="ECO:0007669"/>
    <property type="project" value="TreeGrafter"/>
</dbReference>
<dbReference type="EMBL" id="JACAZF010000001">
    <property type="protein sequence ID" value="KAF7315218.1"/>
    <property type="molecule type" value="Genomic_DNA"/>
</dbReference>
<dbReference type="Pfam" id="PF07992">
    <property type="entry name" value="Pyr_redox_2"/>
    <property type="match status" value="1"/>
</dbReference>
<dbReference type="InterPro" id="IPR051169">
    <property type="entry name" value="NADH-Q_oxidoreductase"/>
</dbReference>
<evidence type="ECO:0000256" key="3">
    <source>
        <dbReference type="ARBA" id="ARBA00022630"/>
    </source>
</evidence>
<evidence type="ECO:0000256" key="5">
    <source>
        <dbReference type="ARBA" id="ARBA00023002"/>
    </source>
</evidence>
<comment type="caution">
    <text evidence="7">The sequence shown here is derived from an EMBL/GenBank/DDBJ whole genome shotgun (WGS) entry which is preliminary data.</text>
</comment>
<evidence type="ECO:0000256" key="1">
    <source>
        <dbReference type="ARBA" id="ARBA00001974"/>
    </source>
</evidence>
<dbReference type="Gene3D" id="3.50.50.100">
    <property type="match status" value="1"/>
</dbReference>
<evidence type="ECO:0000313" key="8">
    <source>
        <dbReference type="Proteomes" id="UP000636479"/>
    </source>
</evidence>
<feature type="domain" description="FAD/NAD(P)-binding" evidence="6">
    <location>
        <begin position="15"/>
        <end position="326"/>
    </location>
</feature>
<dbReference type="AlphaFoldDB" id="A0A8H6TCK8"/>
<accession>A0A8H6TCK8</accession>
<evidence type="ECO:0000256" key="2">
    <source>
        <dbReference type="ARBA" id="ARBA00005272"/>
    </source>
</evidence>
<dbReference type="GeneID" id="59339847"/>
<dbReference type="InterPro" id="IPR023753">
    <property type="entry name" value="FAD/NAD-binding_dom"/>
</dbReference>
<dbReference type="PANTHER" id="PTHR42913:SF3">
    <property type="entry name" value="64 KDA MITOCHONDRIAL NADH DEHYDROGENASE (EUROFUNG)"/>
    <property type="match status" value="1"/>
</dbReference>
<gene>
    <name evidence="7" type="ORF">MIND_00036200</name>
</gene>
<keyword evidence="8" id="KW-1185">Reference proteome</keyword>
<dbReference type="GO" id="GO:0019646">
    <property type="term" value="P:aerobic electron transport chain"/>
    <property type="evidence" value="ECO:0007669"/>
    <property type="project" value="TreeGrafter"/>
</dbReference>
<keyword evidence="4" id="KW-0274">FAD</keyword>
<dbReference type="InterPro" id="IPR036188">
    <property type="entry name" value="FAD/NAD-bd_sf"/>
</dbReference>
<protein>
    <submittedName>
        <fullName evidence="7">NAD(P)/FAD-dependent oxidoreductase</fullName>
    </submittedName>
</protein>
<reference evidence="7" key="1">
    <citation type="submission" date="2020-05" db="EMBL/GenBank/DDBJ databases">
        <title>Mycena genomes resolve the evolution of fungal bioluminescence.</title>
        <authorList>
            <person name="Tsai I.J."/>
        </authorList>
    </citation>
    <scope>NUCLEOTIDE SEQUENCE</scope>
    <source>
        <strain evidence="7">171206Taipei</strain>
    </source>
</reference>
<dbReference type="PANTHER" id="PTHR42913">
    <property type="entry name" value="APOPTOSIS-INDUCING FACTOR 1"/>
    <property type="match status" value="1"/>
</dbReference>
<dbReference type="SUPFAM" id="SSF51905">
    <property type="entry name" value="FAD/NAD(P)-binding domain"/>
    <property type="match status" value="1"/>
</dbReference>
<evidence type="ECO:0000313" key="7">
    <source>
        <dbReference type="EMBL" id="KAF7315218.1"/>
    </source>
</evidence>
<dbReference type="OrthoDB" id="5376590at2759"/>
<name>A0A8H6TCK8_9AGAR</name>
<comment type="cofactor">
    <cofactor evidence="1">
        <name>FAD</name>
        <dbReference type="ChEBI" id="CHEBI:57692"/>
    </cofactor>
</comment>
<dbReference type="PRINTS" id="PR00411">
    <property type="entry name" value="PNDRDTASEI"/>
</dbReference>
<organism evidence="7 8">
    <name type="scientific">Mycena indigotica</name>
    <dbReference type="NCBI Taxonomy" id="2126181"/>
    <lineage>
        <taxon>Eukaryota</taxon>
        <taxon>Fungi</taxon>
        <taxon>Dikarya</taxon>
        <taxon>Basidiomycota</taxon>
        <taxon>Agaricomycotina</taxon>
        <taxon>Agaricomycetes</taxon>
        <taxon>Agaricomycetidae</taxon>
        <taxon>Agaricales</taxon>
        <taxon>Marasmiineae</taxon>
        <taxon>Mycenaceae</taxon>
        <taxon>Mycena</taxon>
    </lineage>
</organism>
<dbReference type="RefSeq" id="XP_037225241.1">
    <property type="nucleotide sequence ID" value="XM_037357331.1"/>
</dbReference>
<comment type="similarity">
    <text evidence="2">Belongs to the NADH dehydrogenase family.</text>
</comment>
<evidence type="ECO:0000259" key="6">
    <source>
        <dbReference type="Pfam" id="PF07992"/>
    </source>
</evidence>
<dbReference type="PRINTS" id="PR00368">
    <property type="entry name" value="FADPNR"/>
</dbReference>
<keyword evidence="5" id="KW-0560">Oxidoreductase</keyword>
<dbReference type="Proteomes" id="UP000636479">
    <property type="component" value="Unassembled WGS sequence"/>
</dbReference>
<keyword evidence="3" id="KW-0285">Flavoprotein</keyword>
<proteinExistence type="inferred from homology"/>
<sequence length="414" mass="44660">MIPFSPHYSMSSVPRLVVIGAGFAGMWAALSAARKRDSAGKPDQSVEIILVAPEPTLFIRPRFYETHFHDAKAPLQQVFDAAGVRYVQGTVVNITAGTQSLQSISSTGEVTTLAYDRLVLASGSKLYRPQSVQGLAEFAFDADEMTTAYKLDAHLKSLAGMAFSVARNTVVVAGGGFTGVEIAAEMPRRLREILGQETPVRVILLEKGDRIDFMGDKPTPVVEEALKSLEVQVLTGQSVISIDENGVTTSSGLHLESKTVIWTAGMRASDLTTQLSSERDSLGRLLVTQELQLPGSDAIFVAGDTANVAADDEGHVVLMSCQHAMNLGKTAGNNAMADLLNLPRISYSQPVYGTCLSLGPWGALFTMGWEREVEMVKEAGYEMKTQINTQLIYPPPPIRAKIFEEANPSLQVIA</sequence>